<protein>
    <submittedName>
        <fullName evidence="2">Uncharacterized protein</fullName>
    </submittedName>
</protein>
<dbReference type="Proteomes" id="UP000578112">
    <property type="component" value="Unassembled WGS sequence"/>
</dbReference>
<reference evidence="2 3" key="1">
    <citation type="submission" date="2020-08" db="EMBL/GenBank/DDBJ databases">
        <title>Sequencing the genomes of 1000 actinobacteria strains.</title>
        <authorList>
            <person name="Klenk H.-P."/>
        </authorList>
    </citation>
    <scope>NUCLEOTIDE SEQUENCE [LARGE SCALE GENOMIC DNA]</scope>
    <source>
        <strain evidence="2 3">DSM 43149</strain>
    </source>
</reference>
<evidence type="ECO:0000256" key="1">
    <source>
        <dbReference type="SAM" id="MobiDB-lite"/>
    </source>
</evidence>
<evidence type="ECO:0000313" key="2">
    <source>
        <dbReference type="EMBL" id="MBB4765607.1"/>
    </source>
</evidence>
<evidence type="ECO:0000313" key="3">
    <source>
        <dbReference type="Proteomes" id="UP000578112"/>
    </source>
</evidence>
<accession>A0A7W7MTB3</accession>
<sequence length="61" mass="7144">MFEPNDPQYLLDLYHQRAAEWQREAHADHLARAASGAGRHRHAWWHRPARRPRPVRAPAAS</sequence>
<dbReference type="EMBL" id="JACHNH010000001">
    <property type="protein sequence ID" value="MBB4765607.1"/>
    <property type="molecule type" value="Genomic_DNA"/>
</dbReference>
<name>A0A7W7MTB3_9ACTN</name>
<feature type="compositionally biased region" description="Basic residues" evidence="1">
    <location>
        <begin position="38"/>
        <end position="54"/>
    </location>
</feature>
<proteinExistence type="predicted"/>
<feature type="region of interest" description="Disordered" evidence="1">
    <location>
        <begin position="32"/>
        <end position="61"/>
    </location>
</feature>
<organism evidence="2 3">
    <name type="scientific">Actinoplanes digitatis</name>
    <dbReference type="NCBI Taxonomy" id="1868"/>
    <lineage>
        <taxon>Bacteria</taxon>
        <taxon>Bacillati</taxon>
        <taxon>Actinomycetota</taxon>
        <taxon>Actinomycetes</taxon>
        <taxon>Micromonosporales</taxon>
        <taxon>Micromonosporaceae</taxon>
        <taxon>Actinoplanes</taxon>
    </lineage>
</organism>
<keyword evidence="3" id="KW-1185">Reference proteome</keyword>
<comment type="caution">
    <text evidence="2">The sequence shown here is derived from an EMBL/GenBank/DDBJ whole genome shotgun (WGS) entry which is preliminary data.</text>
</comment>
<gene>
    <name evidence="2" type="ORF">BJ971_006163</name>
</gene>
<dbReference type="RefSeq" id="WP_184996638.1">
    <property type="nucleotide sequence ID" value="NZ_BOMK01000022.1"/>
</dbReference>
<dbReference type="AlphaFoldDB" id="A0A7W7MTB3"/>